<dbReference type="EMBL" id="JAFKMR010000031">
    <property type="protein sequence ID" value="MBN8745447.1"/>
    <property type="molecule type" value="Genomic_DNA"/>
</dbReference>
<dbReference type="Proteomes" id="UP000664800">
    <property type="component" value="Unassembled WGS sequence"/>
</dbReference>
<comment type="caution">
    <text evidence="1">The sequence shown here is derived from an EMBL/GenBank/DDBJ whole genome shotgun (WGS) entry which is preliminary data.</text>
</comment>
<dbReference type="AlphaFoldDB" id="A0A8I1SWJ3"/>
<evidence type="ECO:0000313" key="1">
    <source>
        <dbReference type="EMBL" id="MBN8745447.1"/>
    </source>
</evidence>
<dbReference type="RefSeq" id="WP_276732216.1">
    <property type="nucleotide sequence ID" value="NZ_JAFKMR010000031.1"/>
</dbReference>
<sequence length="147" mass="16223">MADQEQGFEFKYHVELAPLAGCPPPAAKQPLGVGYRFATAVLTDSKNALPPYKISPARWVGDRRRLCCSVFALSMFSTRDALLKRVRAGLLASPCFLKRIGDHYVQVALKPDCGRQTDASLTGHFDLHEYRGFNLSSAVVAHEKMAL</sequence>
<name>A0A8I1SWJ3_THIA3</name>
<proteinExistence type="predicted"/>
<organism evidence="1 2">
    <name type="scientific">Thiomonas arsenitoxydans (strain DSM 22701 / CIP 110005 / 3As)</name>
    <dbReference type="NCBI Taxonomy" id="426114"/>
    <lineage>
        <taxon>Bacteria</taxon>
        <taxon>Pseudomonadati</taxon>
        <taxon>Pseudomonadota</taxon>
        <taxon>Betaproteobacteria</taxon>
        <taxon>Burkholderiales</taxon>
        <taxon>Thiomonas</taxon>
    </lineage>
</organism>
<gene>
    <name evidence="1" type="ORF">J0I24_14265</name>
</gene>
<evidence type="ECO:0000313" key="2">
    <source>
        <dbReference type="Proteomes" id="UP000664800"/>
    </source>
</evidence>
<protein>
    <submittedName>
        <fullName evidence="1">Uncharacterized protein</fullName>
    </submittedName>
</protein>
<reference evidence="1" key="1">
    <citation type="submission" date="2021-02" db="EMBL/GenBank/DDBJ databases">
        <title>Thiocyanate and organic carbon inputs drive convergent selection for specific autotrophic Afipia and Thiobacillus strains within complex microbiomes.</title>
        <authorList>
            <person name="Huddy R.J."/>
            <person name="Sachdeva R."/>
            <person name="Kadzinga F."/>
            <person name="Kantor R.S."/>
            <person name="Harrison S.T.L."/>
            <person name="Banfield J.F."/>
        </authorList>
    </citation>
    <scope>NUCLEOTIDE SEQUENCE</scope>
    <source>
        <strain evidence="1">SCN18_13_7_16_R3_B_64_19</strain>
    </source>
</reference>
<accession>A0A8I1SWJ3</accession>